<evidence type="ECO:0000313" key="2">
    <source>
        <dbReference type="Proteomes" id="UP001252370"/>
    </source>
</evidence>
<organism evidence="1 2">
    <name type="scientific">Deinococcus soli</name>
    <name type="common">ex Cha et al. 2016</name>
    <dbReference type="NCBI Taxonomy" id="1309411"/>
    <lineage>
        <taxon>Bacteria</taxon>
        <taxon>Thermotogati</taxon>
        <taxon>Deinococcota</taxon>
        <taxon>Deinococci</taxon>
        <taxon>Deinococcales</taxon>
        <taxon>Deinococcaceae</taxon>
        <taxon>Deinococcus</taxon>
    </lineage>
</organism>
<accession>A0ACC6KMU1</accession>
<proteinExistence type="predicted"/>
<gene>
    <name evidence="1" type="ORF">J2Y01_004341</name>
</gene>
<protein>
    <submittedName>
        <fullName evidence="1">Uncharacterized protein YdcH (DUF465 family)</fullName>
    </submittedName>
</protein>
<dbReference type="EMBL" id="JAVDTP010000018">
    <property type="protein sequence ID" value="MDR6753816.1"/>
    <property type="molecule type" value="Genomic_DNA"/>
</dbReference>
<name>A0ACC6KMU1_9DEIO</name>
<comment type="caution">
    <text evidence="1">The sequence shown here is derived from an EMBL/GenBank/DDBJ whole genome shotgun (WGS) entry which is preliminary data.</text>
</comment>
<evidence type="ECO:0000313" key="1">
    <source>
        <dbReference type="EMBL" id="MDR6753816.1"/>
    </source>
</evidence>
<dbReference type="Proteomes" id="UP001252370">
    <property type="component" value="Unassembled WGS sequence"/>
</dbReference>
<sequence>MTPGELLAWVTAGSSLLINFWTLLGKSKDTTYTRIEAERNRLDTKVQGLEQRVEKVESELDELRADHRTLLDFLRDVASGQYDITWIQQRARELLARMGSRGGTP</sequence>
<reference evidence="1" key="1">
    <citation type="submission" date="2023-07" db="EMBL/GenBank/DDBJ databases">
        <title>Sorghum-associated microbial communities from plants grown in Nebraska, USA.</title>
        <authorList>
            <person name="Schachtman D."/>
        </authorList>
    </citation>
    <scope>NUCLEOTIDE SEQUENCE</scope>
    <source>
        <strain evidence="1">BE73</strain>
    </source>
</reference>
<keyword evidence="2" id="KW-1185">Reference proteome</keyword>